<sequence>MSDFTSCFTLSISPRLLPFHHHHHRPRHPNRNPNISFNFSFNRPISTLVLKFTPSAARDPDAVPSFSPATNFPLPHTIFAFLQHSAPPVLFFLALFTARASAAPLVLRQTVQENVEQDKDSSIAAKDVLTADQDQKLEAVDSSQEDKELNAEFERWKSKTFALLVPLRIVALQGSVPPSWLKEFIQSQGKRLRLRSEFRGSLESIFNELSKSLTSRKVDPKSALAADAVSMGDSWLTLAIRNSIIDPMDEDQDWYKDLNEKWKIFLRRNNEGAIDSEGKIWAAPYRWGSMVIAYKKTKFQKHKLKPIEDWEDLWQPGLRGRISMVGCPREVVGAVLKYMGTSYNTDSIELQVSGGRNAVLENLNLLRKQVRLFDSANYLKAFGVGVGDVWVAVGWSSDILPAAKRMSNIVVIVPKSGASLWADLWTIPAASKLQTDRIGGRVRGPSPLTNQWIEFCLQPARASPFKNEVVPGASPSALDCSTPNFPPELKGSPKLETNLIAGIPPPDILSKCEFLEPLSDTALSDHQWLISQIQKADNKLINRLQKLLSFTIQSLTSKIQGKVP</sequence>
<dbReference type="AlphaFoldDB" id="A0A7N0UG46"/>
<dbReference type="Proteomes" id="UP000594263">
    <property type="component" value="Unplaced"/>
</dbReference>
<dbReference type="GO" id="GO:0009657">
    <property type="term" value="P:plastid organization"/>
    <property type="evidence" value="ECO:0007669"/>
    <property type="project" value="EnsemblPlants"/>
</dbReference>
<keyword evidence="2" id="KW-0813">Transport</keyword>
<keyword evidence="6" id="KW-1185">Reference proteome</keyword>
<protein>
    <submittedName>
        <fullName evidence="5">Uncharacterized protein</fullName>
    </submittedName>
</protein>
<keyword evidence="3" id="KW-0732">Signal</keyword>
<evidence type="ECO:0000256" key="2">
    <source>
        <dbReference type="ARBA" id="ARBA00022448"/>
    </source>
</evidence>
<dbReference type="GO" id="GO:0015846">
    <property type="term" value="P:polyamine transport"/>
    <property type="evidence" value="ECO:0007669"/>
    <property type="project" value="InterPro"/>
</dbReference>
<keyword evidence="4" id="KW-0574">Periplasm</keyword>
<reference evidence="5" key="1">
    <citation type="submission" date="2021-01" db="UniProtKB">
        <authorList>
            <consortium name="EnsemblPlants"/>
        </authorList>
    </citation>
    <scope>IDENTIFICATION</scope>
</reference>
<evidence type="ECO:0000256" key="4">
    <source>
        <dbReference type="ARBA" id="ARBA00022764"/>
    </source>
</evidence>
<dbReference type="CDD" id="cd13661">
    <property type="entry name" value="PBP2_PotD_PotF_like_1"/>
    <property type="match status" value="1"/>
</dbReference>
<dbReference type="SUPFAM" id="SSF53850">
    <property type="entry name" value="Periplasmic binding protein-like II"/>
    <property type="match status" value="1"/>
</dbReference>
<evidence type="ECO:0000256" key="3">
    <source>
        <dbReference type="ARBA" id="ARBA00022729"/>
    </source>
</evidence>
<dbReference type="GO" id="GO:0019808">
    <property type="term" value="F:polyamine binding"/>
    <property type="evidence" value="ECO:0007669"/>
    <property type="project" value="InterPro"/>
</dbReference>
<dbReference type="OMA" id="WKSKTYS"/>
<proteinExistence type="predicted"/>
<dbReference type="PANTHER" id="PTHR30222">
    <property type="entry name" value="SPERMIDINE/PUTRESCINE-BINDING PERIPLASMIC PROTEIN"/>
    <property type="match status" value="1"/>
</dbReference>
<evidence type="ECO:0000313" key="5">
    <source>
        <dbReference type="EnsemblPlants" id="Kaladp0067s0026.1.v1.1"/>
    </source>
</evidence>
<dbReference type="PRINTS" id="PR00909">
    <property type="entry name" value="SPERMDNBNDNG"/>
</dbReference>
<evidence type="ECO:0000313" key="6">
    <source>
        <dbReference type="Proteomes" id="UP000594263"/>
    </source>
</evidence>
<dbReference type="Pfam" id="PF13343">
    <property type="entry name" value="SBP_bac_6"/>
    <property type="match status" value="1"/>
</dbReference>
<dbReference type="InterPro" id="IPR001188">
    <property type="entry name" value="Sperm_putr-bd"/>
</dbReference>
<dbReference type="GO" id="GO:0009507">
    <property type="term" value="C:chloroplast"/>
    <property type="evidence" value="ECO:0007669"/>
    <property type="project" value="EnsemblPlants"/>
</dbReference>
<dbReference type="EnsemblPlants" id="Kaladp0067s0026.1.v1.1">
    <property type="protein sequence ID" value="Kaladp0067s0026.1.v1.1"/>
    <property type="gene ID" value="Kaladp0067s0026.v1.1"/>
</dbReference>
<dbReference type="Gene3D" id="3.40.190.10">
    <property type="entry name" value="Periplasmic binding protein-like II"/>
    <property type="match status" value="2"/>
</dbReference>
<evidence type="ECO:0000256" key="1">
    <source>
        <dbReference type="ARBA" id="ARBA00004418"/>
    </source>
</evidence>
<organism evidence="5 6">
    <name type="scientific">Kalanchoe fedtschenkoi</name>
    <name type="common">Lavender scallops</name>
    <name type="synonym">South American air plant</name>
    <dbReference type="NCBI Taxonomy" id="63787"/>
    <lineage>
        <taxon>Eukaryota</taxon>
        <taxon>Viridiplantae</taxon>
        <taxon>Streptophyta</taxon>
        <taxon>Embryophyta</taxon>
        <taxon>Tracheophyta</taxon>
        <taxon>Spermatophyta</taxon>
        <taxon>Magnoliopsida</taxon>
        <taxon>eudicotyledons</taxon>
        <taxon>Gunneridae</taxon>
        <taxon>Pentapetalae</taxon>
        <taxon>Saxifragales</taxon>
        <taxon>Crassulaceae</taxon>
        <taxon>Kalanchoe</taxon>
    </lineage>
</organism>
<dbReference type="Gramene" id="Kaladp0067s0026.1.v1.1">
    <property type="protein sequence ID" value="Kaladp0067s0026.1.v1.1"/>
    <property type="gene ID" value="Kaladp0067s0026.v1.1"/>
</dbReference>
<accession>A0A7N0UG46</accession>
<comment type="subcellular location">
    <subcellularLocation>
        <location evidence="1">Periplasm</location>
    </subcellularLocation>
</comment>
<dbReference type="PANTHER" id="PTHR30222:SF17">
    <property type="entry name" value="SPERMIDINE_PUTRESCINE-BINDING PERIPLASMIC PROTEIN"/>
    <property type="match status" value="1"/>
</dbReference>
<name>A0A7N0UG46_KALFE</name>